<evidence type="ECO:0000259" key="1">
    <source>
        <dbReference type="PROSITE" id="PS51819"/>
    </source>
</evidence>
<dbReference type="Proteomes" id="UP000001353">
    <property type="component" value="Chromosome"/>
</dbReference>
<dbReference type="HOGENOM" id="CLU_046006_12_4_5"/>
<accession>F7ZKG8</accession>
<organism evidence="2 3">
    <name type="scientific">Roseobacter litoralis (strain ATCC 49566 / DSM 6996 / JCM 21268 / NBRC 15278 / OCh 149)</name>
    <dbReference type="NCBI Taxonomy" id="391595"/>
    <lineage>
        <taxon>Bacteria</taxon>
        <taxon>Pseudomonadati</taxon>
        <taxon>Pseudomonadota</taxon>
        <taxon>Alphaproteobacteria</taxon>
        <taxon>Rhodobacterales</taxon>
        <taxon>Roseobacteraceae</taxon>
        <taxon>Roseobacter</taxon>
    </lineage>
</organism>
<dbReference type="RefSeq" id="WP_013963092.1">
    <property type="nucleotide sequence ID" value="NC_015730.1"/>
</dbReference>
<feature type="domain" description="VOC" evidence="1">
    <location>
        <begin position="4"/>
        <end position="119"/>
    </location>
</feature>
<protein>
    <recommendedName>
        <fullName evidence="1">VOC domain-containing protein</fullName>
    </recommendedName>
</protein>
<dbReference type="Pfam" id="PF00903">
    <property type="entry name" value="Glyoxalase"/>
    <property type="match status" value="1"/>
</dbReference>
<dbReference type="eggNOG" id="COG0346">
    <property type="taxonomic scope" value="Bacteria"/>
</dbReference>
<dbReference type="AlphaFoldDB" id="F7ZKG8"/>
<proteinExistence type="predicted"/>
<dbReference type="KEGG" id="rli:RLO149_c032260"/>
<evidence type="ECO:0000313" key="3">
    <source>
        <dbReference type="Proteomes" id="UP000001353"/>
    </source>
</evidence>
<dbReference type="InterPro" id="IPR029068">
    <property type="entry name" value="Glyas_Bleomycin-R_OHBP_Dase"/>
</dbReference>
<dbReference type="Gene3D" id="3.10.180.10">
    <property type="entry name" value="2,3-Dihydroxybiphenyl 1,2-Dioxygenase, domain 1"/>
    <property type="match status" value="1"/>
</dbReference>
<dbReference type="PROSITE" id="PS51819">
    <property type="entry name" value="VOC"/>
    <property type="match status" value="1"/>
</dbReference>
<dbReference type="InterPro" id="IPR037523">
    <property type="entry name" value="VOC_core"/>
</dbReference>
<dbReference type="PANTHER" id="PTHR46142:SF3">
    <property type="entry name" value="F18B13.24 PROTEIN"/>
    <property type="match status" value="1"/>
</dbReference>
<evidence type="ECO:0000313" key="2">
    <source>
        <dbReference type="EMBL" id="AEI95182.1"/>
    </source>
</evidence>
<dbReference type="SUPFAM" id="SSF54593">
    <property type="entry name" value="Glyoxalase/Bleomycin resistance protein/Dihydroxybiphenyl dioxygenase"/>
    <property type="match status" value="1"/>
</dbReference>
<dbReference type="InterPro" id="IPR004360">
    <property type="entry name" value="Glyas_Fos-R_dOase_dom"/>
</dbReference>
<gene>
    <name evidence="2" type="ordered locus">RLO149_c032260</name>
</gene>
<reference evidence="2 3" key="1">
    <citation type="journal article" date="2011" name="BMC Genomics">
        <title>Comparative genome analysis and genome-guided physiological analysis of Roseobacter litoralis.</title>
        <authorList>
            <person name="Kalhoefer D."/>
            <person name="Thole S."/>
            <person name="Voget S."/>
            <person name="Lehmann R."/>
            <person name="Liesegang H."/>
            <person name="Wollher A."/>
            <person name="Daniel R."/>
            <person name="Simon M."/>
            <person name="Brinkhoff T."/>
        </authorList>
    </citation>
    <scope>NUCLEOTIDE SEQUENCE [LARGE SCALE GENOMIC DNA]</scope>
    <source>
        <strain evidence="3">ATCC 49566 / DSM 6996 / JCM 21268 / NBRC 15278 / OCh 149</strain>
    </source>
</reference>
<keyword evidence="3" id="KW-1185">Reference proteome</keyword>
<dbReference type="STRING" id="391595.RLO149_c032260"/>
<sequence>MLTALDHVNLCTPDPEKMIDWYESVLGLKQGYRPDFPVPGVWLYLNDTPVIHLVVDTQPLSRDPSSLEHFAFRAQGMAAFEQKLISSEVPFDRRDVPGTNIVQFNLTDPMGNHLHVDFREGE</sequence>
<dbReference type="PANTHER" id="PTHR46142">
    <property type="match status" value="1"/>
</dbReference>
<name>F7ZKG8_ROSLO</name>
<dbReference type="EMBL" id="CP002623">
    <property type="protein sequence ID" value="AEI95182.1"/>
    <property type="molecule type" value="Genomic_DNA"/>
</dbReference>